<evidence type="ECO:0000256" key="1">
    <source>
        <dbReference type="ARBA" id="ARBA00023224"/>
    </source>
</evidence>
<dbReference type="RefSeq" id="WP_212690548.1">
    <property type="nucleotide sequence ID" value="NZ_CP058561.1"/>
</dbReference>
<protein>
    <recommendedName>
        <fullName evidence="4">Methyl-accepting transducer domain-containing protein</fullName>
    </recommendedName>
</protein>
<feature type="transmembrane region" description="Helical" evidence="3">
    <location>
        <begin position="115"/>
        <end position="134"/>
    </location>
</feature>
<feature type="transmembrane region" description="Helical" evidence="3">
    <location>
        <begin position="146"/>
        <end position="167"/>
    </location>
</feature>
<dbReference type="Gene3D" id="1.10.287.950">
    <property type="entry name" value="Methyl-accepting chemotaxis protein"/>
    <property type="match status" value="1"/>
</dbReference>
<reference evidence="5 6" key="1">
    <citation type="submission" date="2020-07" db="EMBL/GenBank/DDBJ databases">
        <title>Vallitalea guaymasensis genome.</title>
        <authorList>
            <person name="Postec A."/>
        </authorList>
    </citation>
    <scope>NUCLEOTIDE SEQUENCE [LARGE SCALE GENOMIC DNA]</scope>
    <source>
        <strain evidence="5 6">Ra1766G1</strain>
    </source>
</reference>
<feature type="transmembrane region" description="Helical" evidence="3">
    <location>
        <begin position="43"/>
        <end position="61"/>
    </location>
</feature>
<name>A0A8J8MCN0_9FIRM</name>
<evidence type="ECO:0000256" key="2">
    <source>
        <dbReference type="PROSITE-ProRule" id="PRU00284"/>
    </source>
</evidence>
<dbReference type="AlphaFoldDB" id="A0A8J8MCN0"/>
<keyword evidence="3" id="KW-0472">Membrane</keyword>
<organism evidence="5 6">
    <name type="scientific">Vallitalea guaymasensis</name>
    <dbReference type="NCBI Taxonomy" id="1185412"/>
    <lineage>
        <taxon>Bacteria</taxon>
        <taxon>Bacillati</taxon>
        <taxon>Bacillota</taxon>
        <taxon>Clostridia</taxon>
        <taxon>Lachnospirales</taxon>
        <taxon>Vallitaleaceae</taxon>
        <taxon>Vallitalea</taxon>
    </lineage>
</organism>
<dbReference type="PANTHER" id="PTHR32089:SF112">
    <property type="entry name" value="LYSOZYME-LIKE PROTEIN-RELATED"/>
    <property type="match status" value="1"/>
</dbReference>
<evidence type="ECO:0000256" key="3">
    <source>
        <dbReference type="SAM" id="Phobius"/>
    </source>
</evidence>
<evidence type="ECO:0000313" key="5">
    <source>
        <dbReference type="EMBL" id="QUH30379.1"/>
    </source>
</evidence>
<dbReference type="Pfam" id="PF00015">
    <property type="entry name" value="MCPsignal"/>
    <property type="match status" value="1"/>
</dbReference>
<dbReference type="GO" id="GO:0007165">
    <property type="term" value="P:signal transduction"/>
    <property type="evidence" value="ECO:0007669"/>
    <property type="project" value="UniProtKB-KW"/>
</dbReference>
<dbReference type="SUPFAM" id="SSF58104">
    <property type="entry name" value="Methyl-accepting chemotaxis protein (MCP) signaling domain"/>
    <property type="match status" value="1"/>
</dbReference>
<dbReference type="InterPro" id="IPR004089">
    <property type="entry name" value="MCPsignal_dom"/>
</dbReference>
<evidence type="ECO:0000313" key="6">
    <source>
        <dbReference type="Proteomes" id="UP000677305"/>
    </source>
</evidence>
<feature type="transmembrane region" description="Helical" evidence="3">
    <location>
        <begin position="91"/>
        <end position="108"/>
    </location>
</feature>
<keyword evidence="6" id="KW-1185">Reference proteome</keyword>
<dbReference type="EMBL" id="CP058561">
    <property type="protein sequence ID" value="QUH30379.1"/>
    <property type="molecule type" value="Genomic_DNA"/>
</dbReference>
<dbReference type="SMART" id="SM00283">
    <property type="entry name" value="MA"/>
    <property type="match status" value="1"/>
</dbReference>
<dbReference type="PROSITE" id="PS50111">
    <property type="entry name" value="CHEMOTAXIS_TRANSDUC_2"/>
    <property type="match status" value="1"/>
</dbReference>
<dbReference type="KEGG" id="vgu:HYG85_16285"/>
<keyword evidence="3" id="KW-0812">Transmembrane</keyword>
<keyword evidence="1 2" id="KW-0807">Transducer</keyword>
<dbReference type="GO" id="GO:0016020">
    <property type="term" value="C:membrane"/>
    <property type="evidence" value="ECO:0007669"/>
    <property type="project" value="InterPro"/>
</dbReference>
<sequence length="494" mass="55820">MEDDLFIKRINKIVIALTYLAAFAASGGLIFDYMNHTRRLYEVLLIIFVTFTAAISSTIIYRKRVDSTVIRTICMGSLIFYYGFLYITYPTFLPFIFIFPILTIETLYASQKGLLVDSIFVILINIVGTVIRLQENVVDTELKSQLIMQFGTIIGFIVILYIIVCVYSDSMKNVNKSIKELKLAKLEQQNIQNDILHLMNISNNNSKSVYDIVKETSESSEVLVDNITLVTDKMNYNTEHIQNEANLINSVQDKMIEITKLSNEMKDSFTDMHQMVYTSNDISDSLTDKSKEVKDKYNYVYNGMKVLKNKTNEISDIVKIITSLSEQTNLLSLNASIEAARAGEYGKGFAVVADEIRQLADQSKESIGNVSIIINDIIDEVDKNVESVETAKNLNNKQESLIIESKNSLANISDSVDLVKNKMETVNDQISYALSATKKINDSIINTKKTSEEILANFDDTLDISNKHIDSSNTAMNLVEELINTSQEMEKYIS</sequence>
<feature type="transmembrane region" description="Helical" evidence="3">
    <location>
        <begin position="12"/>
        <end position="31"/>
    </location>
</feature>
<dbReference type="Proteomes" id="UP000677305">
    <property type="component" value="Chromosome"/>
</dbReference>
<feature type="domain" description="Methyl-accepting transducer" evidence="4">
    <location>
        <begin position="212"/>
        <end position="462"/>
    </location>
</feature>
<evidence type="ECO:0000259" key="4">
    <source>
        <dbReference type="PROSITE" id="PS50111"/>
    </source>
</evidence>
<gene>
    <name evidence="5" type="ORF">HYG85_16285</name>
</gene>
<dbReference type="PANTHER" id="PTHR32089">
    <property type="entry name" value="METHYL-ACCEPTING CHEMOTAXIS PROTEIN MCPB"/>
    <property type="match status" value="1"/>
</dbReference>
<keyword evidence="3" id="KW-1133">Transmembrane helix</keyword>
<proteinExistence type="predicted"/>
<accession>A0A8J8MCN0</accession>